<comment type="subcellular location">
    <subcellularLocation>
        <location evidence="1">Cell membrane</location>
        <topology evidence="1">Multi-pass membrane protein</topology>
    </subcellularLocation>
</comment>
<dbReference type="InterPro" id="IPR051611">
    <property type="entry name" value="ECF_transporter_component"/>
</dbReference>
<gene>
    <name evidence="8" type="ORF">SAMN05421795_10737</name>
</gene>
<dbReference type="OrthoDB" id="4533at2"/>
<name>A0A1N7MEZ4_9RHOB</name>
<keyword evidence="5 7" id="KW-1133">Transmembrane helix</keyword>
<protein>
    <submittedName>
        <fullName evidence="8">Cobalt/nickel transport system permease protein</fullName>
    </submittedName>
</protein>
<dbReference type="RefSeq" id="WP_076366717.1">
    <property type="nucleotide sequence ID" value="NZ_FTOM01000007.1"/>
</dbReference>
<dbReference type="CDD" id="cd16914">
    <property type="entry name" value="EcfT"/>
    <property type="match status" value="1"/>
</dbReference>
<keyword evidence="9" id="KW-1185">Reference proteome</keyword>
<keyword evidence="6 7" id="KW-0472">Membrane</keyword>
<dbReference type="GO" id="GO:0043190">
    <property type="term" value="C:ATP-binding cassette (ABC) transporter complex"/>
    <property type="evidence" value="ECO:0007669"/>
    <property type="project" value="InterPro"/>
</dbReference>
<dbReference type="PANTHER" id="PTHR34857:SF2">
    <property type="entry name" value="SLL0384 PROTEIN"/>
    <property type="match status" value="1"/>
</dbReference>
<organism evidence="8 9">
    <name type="scientific">Phaeovulum vinaykumarii</name>
    <dbReference type="NCBI Taxonomy" id="407234"/>
    <lineage>
        <taxon>Bacteria</taxon>
        <taxon>Pseudomonadati</taxon>
        <taxon>Pseudomonadota</taxon>
        <taxon>Alphaproteobacteria</taxon>
        <taxon>Rhodobacterales</taxon>
        <taxon>Paracoccaceae</taxon>
        <taxon>Phaeovulum</taxon>
    </lineage>
</organism>
<reference evidence="9" key="1">
    <citation type="submission" date="2017-01" db="EMBL/GenBank/DDBJ databases">
        <authorList>
            <person name="Varghese N."/>
            <person name="Submissions S."/>
        </authorList>
    </citation>
    <scope>NUCLEOTIDE SEQUENCE [LARGE SCALE GENOMIC DNA]</scope>
    <source>
        <strain evidence="9">DSM 18714</strain>
    </source>
</reference>
<accession>A0A1N7MEZ4</accession>
<dbReference type="Proteomes" id="UP000186098">
    <property type="component" value="Unassembled WGS sequence"/>
</dbReference>
<evidence type="ECO:0000256" key="6">
    <source>
        <dbReference type="ARBA" id="ARBA00023136"/>
    </source>
</evidence>
<dbReference type="EMBL" id="FTOM01000007">
    <property type="protein sequence ID" value="SIS84628.1"/>
    <property type="molecule type" value="Genomic_DNA"/>
</dbReference>
<dbReference type="Pfam" id="PF02361">
    <property type="entry name" value="CbiQ"/>
    <property type="match status" value="1"/>
</dbReference>
<evidence type="ECO:0000313" key="8">
    <source>
        <dbReference type="EMBL" id="SIS84628.1"/>
    </source>
</evidence>
<feature type="transmembrane region" description="Helical" evidence="7">
    <location>
        <begin position="95"/>
        <end position="114"/>
    </location>
</feature>
<keyword evidence="3" id="KW-1003">Cell membrane</keyword>
<evidence type="ECO:0000256" key="1">
    <source>
        <dbReference type="ARBA" id="ARBA00004651"/>
    </source>
</evidence>
<dbReference type="AlphaFoldDB" id="A0A1N7MEZ4"/>
<evidence type="ECO:0000256" key="7">
    <source>
        <dbReference type="SAM" id="Phobius"/>
    </source>
</evidence>
<sequence>MTLPPLLPCDLRARLIAGVAVLLLIAPLAHLGPALAALAGVLALIVLRRQPIPWRRLWHLEAFLILLLVTLPFSVPGTPILELGPLSASREGVLRAGVVAAKVAASVLFLTLLFAGVEPARLGTTLRALHVPEALVRVFLGLVRYLGLIRAEMQRLQDAMRARAFRPRSNLHTWRVYGYLLGMMLLRALARAQRAEDAMRLRGYTGRFLHDTPSPLTAPDRIAALALPLLAAANLGWDLIAKGAGSA</sequence>
<evidence type="ECO:0000256" key="2">
    <source>
        <dbReference type="ARBA" id="ARBA00008564"/>
    </source>
</evidence>
<evidence type="ECO:0000256" key="4">
    <source>
        <dbReference type="ARBA" id="ARBA00022692"/>
    </source>
</evidence>
<evidence type="ECO:0000256" key="5">
    <source>
        <dbReference type="ARBA" id="ARBA00022989"/>
    </source>
</evidence>
<dbReference type="STRING" id="407234.SAMN05421795_10737"/>
<dbReference type="PANTHER" id="PTHR34857">
    <property type="entry name" value="SLL0384 PROTEIN"/>
    <property type="match status" value="1"/>
</dbReference>
<feature type="transmembrane region" description="Helical" evidence="7">
    <location>
        <begin position="171"/>
        <end position="190"/>
    </location>
</feature>
<feature type="transmembrane region" description="Helical" evidence="7">
    <location>
        <begin position="15"/>
        <end position="45"/>
    </location>
</feature>
<comment type="similarity">
    <text evidence="2">Belongs to the CbiQ family.</text>
</comment>
<dbReference type="InterPro" id="IPR003339">
    <property type="entry name" value="ABC/ECF_trnsptr_transmembrane"/>
</dbReference>
<keyword evidence="4 7" id="KW-0812">Transmembrane</keyword>
<evidence type="ECO:0000256" key="3">
    <source>
        <dbReference type="ARBA" id="ARBA00022475"/>
    </source>
</evidence>
<evidence type="ECO:0000313" key="9">
    <source>
        <dbReference type="Proteomes" id="UP000186098"/>
    </source>
</evidence>
<dbReference type="GO" id="GO:0006824">
    <property type="term" value="P:cobalt ion transport"/>
    <property type="evidence" value="ECO:0007669"/>
    <property type="project" value="InterPro"/>
</dbReference>
<dbReference type="NCBIfam" id="TIGR02454">
    <property type="entry name" value="ECF_T_CbiQ"/>
    <property type="match status" value="1"/>
</dbReference>
<dbReference type="InterPro" id="IPR012809">
    <property type="entry name" value="ECF_CbiQ"/>
</dbReference>
<feature type="transmembrane region" description="Helical" evidence="7">
    <location>
        <begin position="57"/>
        <end position="75"/>
    </location>
</feature>
<proteinExistence type="inferred from homology"/>